<feature type="region of interest" description="Disordered" evidence="1">
    <location>
        <begin position="1"/>
        <end position="23"/>
    </location>
</feature>
<evidence type="ECO:0000256" key="1">
    <source>
        <dbReference type="SAM" id="MobiDB-lite"/>
    </source>
</evidence>
<dbReference type="EMBL" id="JACEIK010009783">
    <property type="protein sequence ID" value="MCE3214691.1"/>
    <property type="molecule type" value="Genomic_DNA"/>
</dbReference>
<comment type="caution">
    <text evidence="2">The sequence shown here is derived from an EMBL/GenBank/DDBJ whole genome shotgun (WGS) entry which is preliminary data.</text>
</comment>
<accession>A0ABS8WS51</accession>
<sequence>MPAGSEDVEARTYARPSARTSEARSCGLVTRTLEARSCRLVRGQFESLCRPSARGVGGTPCGQVRKEDVWGHARAGPDAGAVGGHAHLRQGRVARTSGGMPMARVRGRRGHAHADDGEDVGGHAHAAECEDVGKGMPMLGQMADVGGIAMPLEVRGTLEARICRPSARGVGGTPYAGRVRRTLGACQCAAGGGGPTCRFLGMLALDMSLERSVRKHANNMLRGTGRSCITQNIAFVMCLCIGPKNLYQ</sequence>
<keyword evidence="3" id="KW-1185">Reference proteome</keyword>
<protein>
    <submittedName>
        <fullName evidence="2">Uncharacterized protein</fullName>
    </submittedName>
</protein>
<evidence type="ECO:0000313" key="2">
    <source>
        <dbReference type="EMBL" id="MCE3214691.1"/>
    </source>
</evidence>
<gene>
    <name evidence="2" type="ORF">HAX54_053066</name>
</gene>
<proteinExistence type="predicted"/>
<organism evidence="2 3">
    <name type="scientific">Datura stramonium</name>
    <name type="common">Jimsonweed</name>
    <name type="synonym">Common thornapple</name>
    <dbReference type="NCBI Taxonomy" id="4076"/>
    <lineage>
        <taxon>Eukaryota</taxon>
        <taxon>Viridiplantae</taxon>
        <taxon>Streptophyta</taxon>
        <taxon>Embryophyta</taxon>
        <taxon>Tracheophyta</taxon>
        <taxon>Spermatophyta</taxon>
        <taxon>Magnoliopsida</taxon>
        <taxon>eudicotyledons</taxon>
        <taxon>Gunneridae</taxon>
        <taxon>Pentapetalae</taxon>
        <taxon>asterids</taxon>
        <taxon>lamiids</taxon>
        <taxon>Solanales</taxon>
        <taxon>Solanaceae</taxon>
        <taxon>Solanoideae</taxon>
        <taxon>Datureae</taxon>
        <taxon>Datura</taxon>
    </lineage>
</organism>
<evidence type="ECO:0000313" key="3">
    <source>
        <dbReference type="Proteomes" id="UP000823775"/>
    </source>
</evidence>
<reference evidence="2 3" key="1">
    <citation type="journal article" date="2021" name="BMC Genomics">
        <title>Datura genome reveals duplications of psychoactive alkaloid biosynthetic genes and high mutation rate following tissue culture.</title>
        <authorList>
            <person name="Rajewski A."/>
            <person name="Carter-House D."/>
            <person name="Stajich J."/>
            <person name="Litt A."/>
        </authorList>
    </citation>
    <scope>NUCLEOTIDE SEQUENCE [LARGE SCALE GENOMIC DNA]</scope>
    <source>
        <strain evidence="2">AR-01</strain>
    </source>
</reference>
<name>A0ABS8WS51_DATST</name>
<dbReference type="Proteomes" id="UP000823775">
    <property type="component" value="Unassembled WGS sequence"/>
</dbReference>